<sequence length="113" mass="13076">MYYHYEILHANYETKLNEVLRGSKLDEQFPTLEELMENLENLPADIKNEKDNQEKKISSELLNAINNKFGNLDNLKKRLLESALKIRGSGWTWLVLGKNNELSIINTANQDSP</sequence>
<gene>
    <name evidence="3" type="ORF">FWILDA_LOCUS1404</name>
</gene>
<dbReference type="InterPro" id="IPR036314">
    <property type="entry name" value="SOD_C_sf"/>
</dbReference>
<dbReference type="InterPro" id="IPR019832">
    <property type="entry name" value="Mn/Fe_SOD_C"/>
</dbReference>
<name>A0A9W4SCQ3_9GLOM</name>
<dbReference type="AlphaFoldDB" id="A0A9W4SCQ3"/>
<evidence type="ECO:0000313" key="3">
    <source>
        <dbReference type="EMBL" id="CAI2164116.1"/>
    </source>
</evidence>
<protein>
    <submittedName>
        <fullName evidence="3">10753_t:CDS:1</fullName>
    </submittedName>
</protein>
<evidence type="ECO:0000313" key="4">
    <source>
        <dbReference type="Proteomes" id="UP001153678"/>
    </source>
</evidence>
<dbReference type="GO" id="GO:0046872">
    <property type="term" value="F:metal ion binding"/>
    <property type="evidence" value="ECO:0007669"/>
    <property type="project" value="InterPro"/>
</dbReference>
<dbReference type="GO" id="GO:0004784">
    <property type="term" value="F:superoxide dismutase activity"/>
    <property type="evidence" value="ECO:0007669"/>
    <property type="project" value="InterPro"/>
</dbReference>
<dbReference type="OrthoDB" id="2419917at2759"/>
<keyword evidence="4" id="KW-1185">Reference proteome</keyword>
<dbReference type="PANTHER" id="PTHR43595">
    <property type="entry name" value="37S RIBOSOMAL PROTEIN S26, MITOCHONDRIAL"/>
    <property type="match status" value="1"/>
</dbReference>
<dbReference type="Proteomes" id="UP001153678">
    <property type="component" value="Unassembled WGS sequence"/>
</dbReference>
<feature type="domain" description="Manganese/iron superoxide dismutase C-terminal" evidence="2">
    <location>
        <begin position="59"/>
        <end position="113"/>
    </location>
</feature>
<evidence type="ECO:0000256" key="1">
    <source>
        <dbReference type="ARBA" id="ARBA00037226"/>
    </source>
</evidence>
<dbReference type="Pfam" id="PF02777">
    <property type="entry name" value="Sod_Fe_C"/>
    <property type="match status" value="1"/>
</dbReference>
<evidence type="ECO:0000259" key="2">
    <source>
        <dbReference type="Pfam" id="PF02777"/>
    </source>
</evidence>
<reference evidence="3" key="1">
    <citation type="submission" date="2022-08" db="EMBL/GenBank/DDBJ databases">
        <authorList>
            <person name="Kallberg Y."/>
            <person name="Tangrot J."/>
            <person name="Rosling A."/>
        </authorList>
    </citation>
    <scope>NUCLEOTIDE SEQUENCE</scope>
    <source>
        <strain evidence="3">Wild A</strain>
    </source>
</reference>
<dbReference type="EMBL" id="CAMKVN010000131">
    <property type="protein sequence ID" value="CAI2164116.1"/>
    <property type="molecule type" value="Genomic_DNA"/>
</dbReference>
<proteinExistence type="predicted"/>
<comment type="caution">
    <text evidence="3">The sequence shown here is derived from an EMBL/GenBank/DDBJ whole genome shotgun (WGS) entry which is preliminary data.</text>
</comment>
<comment type="function">
    <text evidence="1">Component of the mitochondrial ribosome (mitoribosome), a dedicated translation machinery responsible for the synthesis of mitochondrial genome-encoded proteins, including at least some of the essential transmembrane subunits of the mitochondrial respiratory chain. The mitoribosomes are attached to the mitochondrial inner membrane and translation products are cotranslationally integrated into the membrane.</text>
</comment>
<dbReference type="Gene3D" id="3.55.40.20">
    <property type="entry name" value="Iron/manganese superoxide dismutase, C-terminal domain"/>
    <property type="match status" value="1"/>
</dbReference>
<dbReference type="GO" id="GO:0005737">
    <property type="term" value="C:cytoplasm"/>
    <property type="evidence" value="ECO:0007669"/>
    <property type="project" value="TreeGrafter"/>
</dbReference>
<organism evidence="3 4">
    <name type="scientific">Funneliformis geosporum</name>
    <dbReference type="NCBI Taxonomy" id="1117311"/>
    <lineage>
        <taxon>Eukaryota</taxon>
        <taxon>Fungi</taxon>
        <taxon>Fungi incertae sedis</taxon>
        <taxon>Mucoromycota</taxon>
        <taxon>Glomeromycotina</taxon>
        <taxon>Glomeromycetes</taxon>
        <taxon>Glomerales</taxon>
        <taxon>Glomeraceae</taxon>
        <taxon>Funneliformis</taxon>
    </lineage>
</organism>
<dbReference type="PANTHER" id="PTHR43595:SF2">
    <property type="entry name" value="SMALL RIBOSOMAL SUBUNIT PROTEIN MS42"/>
    <property type="match status" value="1"/>
</dbReference>
<accession>A0A9W4SCQ3</accession>
<dbReference type="SUPFAM" id="SSF54719">
    <property type="entry name" value="Fe,Mn superoxide dismutase (SOD), C-terminal domain"/>
    <property type="match status" value="1"/>
</dbReference>